<dbReference type="InterPro" id="IPR009060">
    <property type="entry name" value="UBA-like_sf"/>
</dbReference>
<dbReference type="Pfam" id="PF01713">
    <property type="entry name" value="Smr"/>
    <property type="match status" value="1"/>
</dbReference>
<gene>
    <name evidence="2" type="ORF">CGI_10028574</name>
</gene>
<feature type="region of interest" description="Disordered" evidence="1">
    <location>
        <begin position="1022"/>
        <end position="1061"/>
    </location>
</feature>
<dbReference type="SUPFAM" id="SSF52540">
    <property type="entry name" value="P-loop containing nucleoside triphosphate hydrolases"/>
    <property type="match status" value="1"/>
</dbReference>
<dbReference type="SUPFAM" id="SSF160443">
    <property type="entry name" value="SMR domain-like"/>
    <property type="match status" value="1"/>
</dbReference>
<organism evidence="2">
    <name type="scientific">Magallana gigas</name>
    <name type="common">Pacific oyster</name>
    <name type="synonym">Crassostrea gigas</name>
    <dbReference type="NCBI Taxonomy" id="29159"/>
    <lineage>
        <taxon>Eukaryota</taxon>
        <taxon>Metazoa</taxon>
        <taxon>Spiralia</taxon>
        <taxon>Lophotrochozoa</taxon>
        <taxon>Mollusca</taxon>
        <taxon>Bivalvia</taxon>
        <taxon>Autobranchia</taxon>
        <taxon>Pteriomorphia</taxon>
        <taxon>Ostreida</taxon>
        <taxon>Ostreoidea</taxon>
        <taxon>Ostreidae</taxon>
        <taxon>Magallana</taxon>
    </lineage>
</organism>
<dbReference type="InterPro" id="IPR002625">
    <property type="entry name" value="Smr_dom"/>
</dbReference>
<name>K1QAA9_MAGGI</name>
<dbReference type="Pfam" id="PF16026">
    <property type="entry name" value="MIEAP"/>
    <property type="match status" value="1"/>
</dbReference>
<dbReference type="PANTHER" id="PTHR46535:SF1">
    <property type="entry name" value="NEDD4-BINDING PROTEIN 2"/>
    <property type="match status" value="1"/>
</dbReference>
<feature type="compositionally biased region" description="Basic and acidic residues" evidence="1">
    <location>
        <begin position="743"/>
        <end position="753"/>
    </location>
</feature>
<feature type="region of interest" description="Disordered" evidence="1">
    <location>
        <begin position="731"/>
        <end position="753"/>
    </location>
</feature>
<dbReference type="Pfam" id="PF08590">
    <property type="entry name" value="DUF1771"/>
    <property type="match status" value="1"/>
</dbReference>
<dbReference type="SMART" id="SM00463">
    <property type="entry name" value="SMR"/>
    <property type="match status" value="1"/>
</dbReference>
<feature type="region of interest" description="Disordered" evidence="1">
    <location>
        <begin position="817"/>
        <end position="867"/>
    </location>
</feature>
<dbReference type="InterPro" id="IPR027417">
    <property type="entry name" value="P-loop_NTPase"/>
</dbReference>
<dbReference type="PANTHER" id="PTHR46535">
    <property type="entry name" value="NEDD4-BINDING PROTEIN 2"/>
    <property type="match status" value="1"/>
</dbReference>
<dbReference type="GO" id="GO:0004519">
    <property type="term" value="F:endonuclease activity"/>
    <property type="evidence" value="ECO:0007669"/>
    <property type="project" value="TreeGrafter"/>
</dbReference>
<protein>
    <submittedName>
        <fullName evidence="2">NEDD4-binding protein 2</fullName>
    </submittedName>
</protein>
<feature type="compositionally biased region" description="Polar residues" evidence="1">
    <location>
        <begin position="968"/>
        <end position="977"/>
    </location>
</feature>
<dbReference type="CDD" id="cd14279">
    <property type="entry name" value="CUE"/>
    <property type="match status" value="1"/>
</dbReference>
<reference evidence="2" key="1">
    <citation type="journal article" date="2012" name="Nature">
        <title>The oyster genome reveals stress adaptation and complexity of shell formation.</title>
        <authorList>
            <person name="Zhang G."/>
            <person name="Fang X."/>
            <person name="Guo X."/>
            <person name="Li L."/>
            <person name="Luo R."/>
            <person name="Xu F."/>
            <person name="Yang P."/>
            <person name="Zhang L."/>
            <person name="Wang X."/>
            <person name="Qi H."/>
            <person name="Xiong Z."/>
            <person name="Que H."/>
            <person name="Xie Y."/>
            <person name="Holland P.W."/>
            <person name="Paps J."/>
            <person name="Zhu Y."/>
            <person name="Wu F."/>
            <person name="Chen Y."/>
            <person name="Wang J."/>
            <person name="Peng C."/>
            <person name="Meng J."/>
            <person name="Yang L."/>
            <person name="Liu J."/>
            <person name="Wen B."/>
            <person name="Zhang N."/>
            <person name="Huang Z."/>
            <person name="Zhu Q."/>
            <person name="Feng Y."/>
            <person name="Mount A."/>
            <person name="Hedgecock D."/>
            <person name="Xu Z."/>
            <person name="Liu Y."/>
            <person name="Domazet-Loso T."/>
            <person name="Du Y."/>
            <person name="Sun X."/>
            <person name="Zhang S."/>
            <person name="Liu B."/>
            <person name="Cheng P."/>
            <person name="Jiang X."/>
            <person name="Li J."/>
            <person name="Fan D."/>
            <person name="Wang W."/>
            <person name="Fu W."/>
            <person name="Wang T."/>
            <person name="Wang B."/>
            <person name="Zhang J."/>
            <person name="Peng Z."/>
            <person name="Li Y."/>
            <person name="Li N."/>
            <person name="Wang J."/>
            <person name="Chen M."/>
            <person name="He Y."/>
            <person name="Tan F."/>
            <person name="Song X."/>
            <person name="Zheng Q."/>
            <person name="Huang R."/>
            <person name="Yang H."/>
            <person name="Du X."/>
            <person name="Chen L."/>
            <person name="Yang M."/>
            <person name="Gaffney P.M."/>
            <person name="Wang S."/>
            <person name="Luo L."/>
            <person name="She Z."/>
            <person name="Ming Y."/>
            <person name="Huang W."/>
            <person name="Zhang S."/>
            <person name="Huang B."/>
            <person name="Zhang Y."/>
            <person name="Qu T."/>
            <person name="Ni P."/>
            <person name="Miao G."/>
            <person name="Wang J."/>
            <person name="Wang Q."/>
            <person name="Steinberg C.E."/>
            <person name="Wang H."/>
            <person name="Li N."/>
            <person name="Qian L."/>
            <person name="Zhang G."/>
            <person name="Li Y."/>
            <person name="Yang H."/>
            <person name="Liu X."/>
            <person name="Wang J."/>
            <person name="Yin Y."/>
            <person name="Wang J."/>
        </authorList>
    </citation>
    <scope>NUCLEOTIDE SEQUENCE [LARGE SCALE GENOMIC DNA]</scope>
    <source>
        <strain evidence="2">05x7-T-G4-1.051#20</strain>
    </source>
</reference>
<feature type="compositionally biased region" description="Polar residues" evidence="1">
    <location>
        <begin position="1029"/>
        <end position="1044"/>
    </location>
</feature>
<proteinExistence type="predicted"/>
<dbReference type="Pfam" id="PF02845">
    <property type="entry name" value="CUE"/>
    <property type="match status" value="1"/>
</dbReference>
<feature type="region of interest" description="Disordered" evidence="1">
    <location>
        <begin position="202"/>
        <end position="250"/>
    </location>
</feature>
<feature type="compositionally biased region" description="Polar residues" evidence="1">
    <location>
        <begin position="221"/>
        <end position="240"/>
    </location>
</feature>
<feature type="compositionally biased region" description="Polar residues" evidence="1">
    <location>
        <begin position="830"/>
        <end position="840"/>
    </location>
</feature>
<dbReference type="Gene3D" id="3.30.1370.110">
    <property type="match status" value="1"/>
</dbReference>
<dbReference type="PROSITE" id="PS51140">
    <property type="entry name" value="CUE"/>
    <property type="match status" value="1"/>
</dbReference>
<feature type="compositionally biased region" description="Polar residues" evidence="1">
    <location>
        <begin position="731"/>
        <end position="742"/>
    </location>
</feature>
<dbReference type="GO" id="GO:0005634">
    <property type="term" value="C:nucleus"/>
    <property type="evidence" value="ECO:0007669"/>
    <property type="project" value="TreeGrafter"/>
</dbReference>
<evidence type="ECO:0000256" key="1">
    <source>
        <dbReference type="SAM" id="MobiDB-lite"/>
    </source>
</evidence>
<feature type="compositionally biased region" description="Basic residues" evidence="1">
    <location>
        <begin position="853"/>
        <end position="865"/>
    </location>
</feature>
<dbReference type="InterPro" id="IPR036063">
    <property type="entry name" value="Smr_dom_sf"/>
</dbReference>
<feature type="compositionally biased region" description="Basic and acidic residues" evidence="1">
    <location>
        <begin position="606"/>
        <end position="618"/>
    </location>
</feature>
<feature type="compositionally biased region" description="Basic residues" evidence="1">
    <location>
        <begin position="957"/>
        <end position="967"/>
    </location>
</feature>
<dbReference type="PROSITE" id="PS50828">
    <property type="entry name" value="SMR"/>
    <property type="match status" value="1"/>
</dbReference>
<sequence length="2160" mass="244853">MRKQGQVKEANVVKTHTPAIDSQRQQEVNDQIFRHVQEMFDGKVDGDVVFIILQELEWNVEKAIDSLCTMCGSKIDASKKSSKLAEIAKDVLCLDKKTRSSQQQSTQNLMPSEFPALGSQQNDIDDNFEEELDFTLKKEPIPPVIPHISQGIGHSILAGALNLTTSIKSELPTPTEEKFPLLPSSHSGSLLSENKTTMSSFWQQAGNERKHSNESKYMMSGFSSPKETSRYSFANKSASSSRHDSGDFDIDSLLKEGTCVSVKEGTVENQKPDPPNFSVELETSYSSQDSSDLLDVENRDTIERPKSAEMQLPIVSFELSASAKEFVPRIQKGDEVKQGDEEVEDLQPHFVMPKMGKPSMDGPMPIPHSRMPNQYGPGFRQPRAPFPISARPPWPPRGGRGPMPRGMPPWMHFHNFSEPRVAPPFLPPGGVLPVQRNGKLSTESSDREIERVKQRIISGAKVLVILRGLPGSGKSTLAREMVGEGQILSTDDYFYENGIYSHDVTKLTDAHEWNRKRAAAAMEEKITPVIIDNTNTQAWEMKPYLKLGKAFSYEMEILEPNTPWKYSAKELASDNEDKAKDVEFSQADFPELRNSYNELSSPHNPPKKDSIEPPRKDSIDQEVFLSRLGDPKEDEQQRNLRINIGDSYLDCSTPGSDTDSEKRLEKEFDQLSDSRCSPIPANVGYVARSHVGMSTMNLHKQLEMISKRKTLMSPPVSHGSQGRKEGNAQLTADNSTLSQRSPVTEDLKPGDGDEVEKMVDSLILENVGSSLISDCDPDTIIEELKSLIVFMPIDPTQQPQYEKMIEEKVKGLIEKSLNDSKDPQTEEFVNDNNVGEVSNDSENKDLWDIPKNQRSKKKEKQKKVHLSKDVKNGICKSGISEGNSEILLNTESSGENDAPLGDESLNTVESDVTSDLSSIKASEQLYWKKFESKEEYSVDKETSPVAWNTDVSDSPKSPRKKRGKRQTQKNQKSTEVNLDNVKDLQDELESEANGVYIPNTNTDIEIETREDACSMMESDSINDDEIIHSTPNKSILRVSDTSKATLHEESSKERDKSLKKNGKRKMVARFPLFNEDDRAKFSVSDWSSIKVDTLDDEIYKMEDMKVECETVIKIDSETEITPKDLKIMYELGKGMACSKEQLGNMLIIIGKDWKVKPLDSMPTEDCGKSSRVLTIHRSTMTEDLLDADIEFLKNSFPTIPEADLKDVLQNCDNNVEWAADIILEWTFHDLSLSQEDKNKYLDSIFKLQRIPKSPTIPARSRSSSSMCVVEEFIQPPLLIDICMKFLEDSNIATKEDVETQLIANSEKRLLSYESNIRLYNQYSHGHEGDEIFFEDDDFNKKILQELVAITEKESVSDSDSMLQLSRTDPSLNSTYIDSPQSGIIEGMGDHRLAEDKVVSPPSADSPSSLTLPLDLPAEFIKALLILFGSVGKLTPDSAEDLKIPVDYITAQRLHQCLRTDYVEHHVQKKQQISQDEALAQQLQSEMNESIEQSNKSVLNRNSPARESLHAIMEEQLQEERKKKEFREVLKASGYHNTIGYRMKQKKLYEEFPAIDSSVLDEIFQANCFNYEDTVKAVEGSLGCNEPPKTVMTAEAADEYEKKLIEAAKQQSLQEMIDSYSYRPKVKKEFQSSENPEYEDIRGEANLHYRLRHECFQKAQEAYRRGMKQVANFYSNQGHLHTRKIKEANENAAQMILSQRDQYLETKSTLDLHGLHVDEAVTVLTKVIEDQLNKLSARGDKRKDLFIITGRGSHSRGGVARIRPAVIRWLKQKGYNFTEVHEGLLKLRLPRLELVGLKVVPDGSMNRLSTDMEVRGNLPKGSLRRQCLVLAFYRRRMSEDLRSSRSVSPDEAFPHWAAPIAASVRNFKGGTLIVNSAPFRDALVEAERIWVEENIDYKTEEERPPGQRDNLTREERIIELESELEKLRLGERETGRGWGAGNLHVPHPMEINTARPEDVAELLSEIYKTEWQPAFEYFIYKKKVREREAAEELLKLLQECYDFCEKLSEEHLRDLTETLFVPTSNQHLLKKIHVPNKADITSQHITSDLNRLRTSANTHIFPVVEQLFFLTEKHHLKAYIKADNLHPFIRLCVKCAWISSVQDRPLSITFKLKPGSNFYPDVMISRNAPAPEVDYLVWPIVFKYDNGPLLLKGIVHCSQLK</sequence>
<dbReference type="Gene3D" id="3.40.50.300">
    <property type="entry name" value="P-loop containing nucleotide triphosphate hydrolases"/>
    <property type="match status" value="1"/>
</dbReference>
<dbReference type="GO" id="GO:0043130">
    <property type="term" value="F:ubiquitin binding"/>
    <property type="evidence" value="ECO:0007669"/>
    <property type="project" value="InterPro"/>
</dbReference>
<evidence type="ECO:0000313" key="2">
    <source>
        <dbReference type="EMBL" id="EKC30893.1"/>
    </source>
</evidence>
<dbReference type="EMBL" id="JH817484">
    <property type="protein sequence ID" value="EKC30893.1"/>
    <property type="molecule type" value="Genomic_DNA"/>
</dbReference>
<feature type="region of interest" description="Disordered" evidence="1">
    <location>
        <begin position="594"/>
        <end position="618"/>
    </location>
</feature>
<dbReference type="InterPro" id="IPR013899">
    <property type="entry name" value="DUF1771"/>
</dbReference>
<accession>K1QAA9</accession>
<feature type="region of interest" description="Disordered" evidence="1">
    <location>
        <begin position="938"/>
        <end position="981"/>
    </location>
</feature>
<dbReference type="SUPFAM" id="SSF46934">
    <property type="entry name" value="UBA-like"/>
    <property type="match status" value="1"/>
</dbReference>
<dbReference type="InterPro" id="IPR052772">
    <property type="entry name" value="Endo/PolyKinase_Domain-Protein"/>
</dbReference>
<dbReference type="SMART" id="SM01162">
    <property type="entry name" value="DUF1771"/>
    <property type="match status" value="1"/>
</dbReference>
<feature type="compositionally biased region" description="Basic and acidic residues" evidence="1">
    <location>
        <begin position="1045"/>
        <end position="1058"/>
    </location>
</feature>
<dbReference type="InterPro" id="IPR003892">
    <property type="entry name" value="CUE"/>
</dbReference>
<dbReference type="InParanoid" id="K1QAA9"/>
<dbReference type="HOGENOM" id="CLU_231657_0_0_1"/>
<dbReference type="Pfam" id="PF13671">
    <property type="entry name" value="AAA_33"/>
    <property type="match status" value="1"/>
</dbReference>
<dbReference type="InterPro" id="IPR031981">
    <property type="entry name" value="MIEAP_C"/>
</dbReference>